<dbReference type="SUPFAM" id="SSF103481">
    <property type="entry name" value="Multidrug resistance efflux transporter EmrE"/>
    <property type="match status" value="1"/>
</dbReference>
<feature type="transmembrane region" description="Helical" evidence="8">
    <location>
        <begin position="33"/>
        <end position="50"/>
    </location>
</feature>
<gene>
    <name evidence="9" type="ORF">LY28_00141</name>
</gene>
<dbReference type="PANTHER" id="PTHR30561">
    <property type="entry name" value="SMR FAMILY PROTON-DEPENDENT DRUG EFFLUX TRANSPORTER SUGE"/>
    <property type="match status" value="1"/>
</dbReference>
<evidence type="ECO:0000313" key="9">
    <source>
        <dbReference type="EMBL" id="PYG90260.1"/>
    </source>
</evidence>
<dbReference type="RefSeq" id="WP_110460239.1">
    <property type="nucleotide sequence ID" value="NZ_QKMR01000001.1"/>
</dbReference>
<feature type="transmembrane region" description="Helical" evidence="8">
    <location>
        <begin position="84"/>
        <end position="103"/>
    </location>
</feature>
<evidence type="ECO:0000256" key="1">
    <source>
        <dbReference type="ARBA" id="ARBA00004651"/>
    </source>
</evidence>
<dbReference type="Pfam" id="PF00893">
    <property type="entry name" value="Multi_Drug_Res"/>
    <property type="match status" value="1"/>
</dbReference>
<dbReference type="Gene3D" id="1.10.3730.20">
    <property type="match status" value="1"/>
</dbReference>
<dbReference type="GO" id="GO:0022857">
    <property type="term" value="F:transmembrane transporter activity"/>
    <property type="evidence" value="ECO:0007669"/>
    <property type="project" value="InterPro"/>
</dbReference>
<dbReference type="PANTHER" id="PTHR30561:SF0">
    <property type="entry name" value="GUANIDINIUM EXPORTER"/>
    <property type="match status" value="1"/>
</dbReference>
<evidence type="ECO:0000256" key="8">
    <source>
        <dbReference type="SAM" id="Phobius"/>
    </source>
</evidence>
<dbReference type="InterPro" id="IPR000390">
    <property type="entry name" value="Small_drug/metabolite_transptr"/>
</dbReference>
<keyword evidence="6 8" id="KW-0472">Membrane</keyword>
<keyword evidence="5 8" id="KW-1133">Transmembrane helix</keyword>
<dbReference type="Proteomes" id="UP000248132">
    <property type="component" value="Unassembled WGS sequence"/>
</dbReference>
<accession>A0A318XUE0</accession>
<comment type="subcellular location">
    <subcellularLocation>
        <location evidence="1 7">Cell membrane</location>
        <topology evidence="1 7">Multi-pass membrane protein</topology>
    </subcellularLocation>
</comment>
<dbReference type="NCBIfam" id="NF008512">
    <property type="entry name" value="PRK11431.1"/>
    <property type="match status" value="1"/>
</dbReference>
<dbReference type="GO" id="GO:0005886">
    <property type="term" value="C:plasma membrane"/>
    <property type="evidence" value="ECO:0007669"/>
    <property type="project" value="UniProtKB-SubCell"/>
</dbReference>
<dbReference type="OrthoDB" id="21828at2"/>
<organism evidence="9 10">
    <name type="scientific">Ruminiclostridium sufflavum DSM 19573</name>
    <dbReference type="NCBI Taxonomy" id="1121337"/>
    <lineage>
        <taxon>Bacteria</taxon>
        <taxon>Bacillati</taxon>
        <taxon>Bacillota</taxon>
        <taxon>Clostridia</taxon>
        <taxon>Eubacteriales</taxon>
        <taxon>Oscillospiraceae</taxon>
        <taxon>Ruminiclostridium</taxon>
    </lineage>
</organism>
<keyword evidence="2" id="KW-0813">Transport</keyword>
<comment type="similarity">
    <text evidence="7">Belongs to the drug/metabolite transporter (DMT) superfamily. Small multidrug resistance (SMR) (TC 2.A.7.1) family.</text>
</comment>
<protein>
    <submittedName>
        <fullName evidence="9">Quaternary ammonium compound-resistance protein SugE</fullName>
    </submittedName>
</protein>
<evidence type="ECO:0000256" key="5">
    <source>
        <dbReference type="ARBA" id="ARBA00022989"/>
    </source>
</evidence>
<evidence type="ECO:0000256" key="3">
    <source>
        <dbReference type="ARBA" id="ARBA00022475"/>
    </source>
</evidence>
<proteinExistence type="inferred from homology"/>
<comment type="caution">
    <text evidence="9">The sequence shown here is derived from an EMBL/GenBank/DDBJ whole genome shotgun (WGS) entry which is preliminary data.</text>
</comment>
<keyword evidence="3" id="KW-1003">Cell membrane</keyword>
<dbReference type="EMBL" id="QKMR01000001">
    <property type="protein sequence ID" value="PYG90260.1"/>
    <property type="molecule type" value="Genomic_DNA"/>
</dbReference>
<evidence type="ECO:0000313" key="10">
    <source>
        <dbReference type="Proteomes" id="UP000248132"/>
    </source>
</evidence>
<dbReference type="InterPro" id="IPR045324">
    <property type="entry name" value="Small_multidrug_res"/>
</dbReference>
<feature type="transmembrane region" description="Helical" evidence="8">
    <location>
        <begin position="57"/>
        <end position="78"/>
    </location>
</feature>
<evidence type="ECO:0000256" key="2">
    <source>
        <dbReference type="ARBA" id="ARBA00022448"/>
    </source>
</evidence>
<evidence type="ECO:0000256" key="6">
    <source>
        <dbReference type="ARBA" id="ARBA00023136"/>
    </source>
</evidence>
<sequence>MAWLYLLIAGIFEVVWAMGLKYSTGFTKLYPSLITLGGMVISFYFLSLAVKSLPIGTAYAVWTGIGALGTVLFGILLFNEPVNILRIVFLVFILAGILGLKLTSSY</sequence>
<keyword evidence="10" id="KW-1185">Reference proteome</keyword>
<evidence type="ECO:0000256" key="7">
    <source>
        <dbReference type="RuleBase" id="RU003942"/>
    </source>
</evidence>
<dbReference type="FunFam" id="1.10.3730.20:FF:000001">
    <property type="entry name" value="Quaternary ammonium compound resistance transporter SugE"/>
    <property type="match status" value="1"/>
</dbReference>
<reference evidence="9 10" key="1">
    <citation type="submission" date="2018-06" db="EMBL/GenBank/DDBJ databases">
        <title>Genomic Encyclopedia of Type Strains, Phase I: the one thousand microbial genomes (KMG-I) project.</title>
        <authorList>
            <person name="Kyrpides N."/>
        </authorList>
    </citation>
    <scope>NUCLEOTIDE SEQUENCE [LARGE SCALE GENOMIC DNA]</scope>
    <source>
        <strain evidence="9 10">DSM 19573</strain>
    </source>
</reference>
<dbReference type="InterPro" id="IPR037185">
    <property type="entry name" value="EmrE-like"/>
</dbReference>
<evidence type="ECO:0000256" key="4">
    <source>
        <dbReference type="ARBA" id="ARBA00022692"/>
    </source>
</evidence>
<keyword evidence="4 7" id="KW-0812">Transmembrane</keyword>
<dbReference type="AlphaFoldDB" id="A0A318XUE0"/>
<name>A0A318XUE0_9FIRM</name>